<reference evidence="4" key="1">
    <citation type="journal article" date="2019" name="Int. J. Syst. Evol. Microbiol.">
        <title>The Global Catalogue of Microorganisms (GCM) 10K type strain sequencing project: providing services to taxonomists for standard genome sequencing and annotation.</title>
        <authorList>
            <consortium name="The Broad Institute Genomics Platform"/>
            <consortium name="The Broad Institute Genome Sequencing Center for Infectious Disease"/>
            <person name="Wu L."/>
            <person name="Ma J."/>
        </authorList>
    </citation>
    <scope>NUCLEOTIDE SEQUENCE [LARGE SCALE GENOMIC DNA]</scope>
    <source>
        <strain evidence="4">KCTC 52607</strain>
    </source>
</reference>
<dbReference type="PANTHER" id="PTHR43968:SF6">
    <property type="entry name" value="GLUTATHIONE S-TRANSFERASE OMEGA"/>
    <property type="match status" value="1"/>
</dbReference>
<dbReference type="SUPFAM" id="SSF52833">
    <property type="entry name" value="Thioredoxin-like"/>
    <property type="match status" value="1"/>
</dbReference>
<dbReference type="PROSITE" id="PS50405">
    <property type="entry name" value="GST_CTER"/>
    <property type="match status" value="1"/>
</dbReference>
<dbReference type="SUPFAM" id="SSF47616">
    <property type="entry name" value="GST C-terminal domain-like"/>
    <property type="match status" value="1"/>
</dbReference>
<dbReference type="InterPro" id="IPR036249">
    <property type="entry name" value="Thioredoxin-like_sf"/>
</dbReference>
<proteinExistence type="predicted"/>
<dbReference type="InterPro" id="IPR050983">
    <property type="entry name" value="GST_Omega/HSP26"/>
</dbReference>
<dbReference type="PROSITE" id="PS50404">
    <property type="entry name" value="GST_NTER"/>
    <property type="match status" value="1"/>
</dbReference>
<dbReference type="Gene3D" id="3.40.30.10">
    <property type="entry name" value="Glutaredoxin"/>
    <property type="match status" value="1"/>
</dbReference>
<dbReference type="SFLD" id="SFLDS00019">
    <property type="entry name" value="Glutathione_Transferase_(cytos"/>
    <property type="match status" value="1"/>
</dbReference>
<dbReference type="CDD" id="cd00570">
    <property type="entry name" value="GST_N_family"/>
    <property type="match status" value="1"/>
</dbReference>
<feature type="domain" description="GST C-terminal" evidence="2">
    <location>
        <begin position="85"/>
        <end position="215"/>
    </location>
</feature>
<sequence>MWKLYHFALCPFSRKTRLALAEKGVPFDLERVYPWDGDDTFYQLNPAGRVPVLHDPARGAPLIDSQAICEYLEETEDRNPLILGNAAQRAEIRRLVALFDQNFFADVTHPLLHEKLKKRLVLRLTPDSGVLRSAMKLAHDHLEYIDWLVGNRRWLAGAQLSLADFAAAAQISVADYLGGIDWSGHEESHGWYRVMKSRPSFRPLLQEKMEGIPPPRDYADVNS</sequence>
<feature type="domain" description="GST N-terminal" evidence="1">
    <location>
        <begin position="1"/>
        <end position="80"/>
    </location>
</feature>
<dbReference type="RefSeq" id="WP_336925902.1">
    <property type="nucleotide sequence ID" value="NZ_JBANRO010000005.1"/>
</dbReference>
<keyword evidence="4" id="KW-1185">Reference proteome</keyword>
<protein>
    <submittedName>
        <fullName evidence="3">Glutathione S-transferase family protein</fullName>
    </submittedName>
</protein>
<dbReference type="Pfam" id="PF13409">
    <property type="entry name" value="GST_N_2"/>
    <property type="match status" value="1"/>
</dbReference>
<dbReference type="Proteomes" id="UP001595456">
    <property type="component" value="Unassembled WGS sequence"/>
</dbReference>
<organism evidence="3 4">
    <name type="scientific">Alteraurantiacibacter palmitatis</name>
    <dbReference type="NCBI Taxonomy" id="2054628"/>
    <lineage>
        <taxon>Bacteria</taxon>
        <taxon>Pseudomonadati</taxon>
        <taxon>Pseudomonadota</taxon>
        <taxon>Alphaproteobacteria</taxon>
        <taxon>Sphingomonadales</taxon>
        <taxon>Erythrobacteraceae</taxon>
        <taxon>Alteraurantiacibacter</taxon>
    </lineage>
</organism>
<dbReference type="InterPro" id="IPR036282">
    <property type="entry name" value="Glutathione-S-Trfase_C_sf"/>
</dbReference>
<dbReference type="InterPro" id="IPR004045">
    <property type="entry name" value="Glutathione_S-Trfase_N"/>
</dbReference>
<comment type="caution">
    <text evidence="3">The sequence shown here is derived from an EMBL/GenBank/DDBJ whole genome shotgun (WGS) entry which is preliminary data.</text>
</comment>
<gene>
    <name evidence="3" type="ORF">ACFODU_04150</name>
</gene>
<evidence type="ECO:0000313" key="3">
    <source>
        <dbReference type="EMBL" id="MFC3096987.1"/>
    </source>
</evidence>
<dbReference type="SFLD" id="SFLDG00358">
    <property type="entry name" value="Main_(cytGST)"/>
    <property type="match status" value="1"/>
</dbReference>
<evidence type="ECO:0000313" key="4">
    <source>
        <dbReference type="Proteomes" id="UP001595456"/>
    </source>
</evidence>
<dbReference type="EMBL" id="JBHRST010000004">
    <property type="protein sequence ID" value="MFC3096987.1"/>
    <property type="molecule type" value="Genomic_DNA"/>
</dbReference>
<accession>A0ABV7E5D5</accession>
<dbReference type="InterPro" id="IPR040079">
    <property type="entry name" value="Glutathione_S-Trfase"/>
</dbReference>
<evidence type="ECO:0000259" key="2">
    <source>
        <dbReference type="PROSITE" id="PS50405"/>
    </source>
</evidence>
<name>A0ABV7E5D5_9SPHN</name>
<dbReference type="PANTHER" id="PTHR43968">
    <property type="match status" value="1"/>
</dbReference>
<evidence type="ECO:0000259" key="1">
    <source>
        <dbReference type="PROSITE" id="PS50404"/>
    </source>
</evidence>
<dbReference type="CDD" id="cd00299">
    <property type="entry name" value="GST_C_family"/>
    <property type="match status" value="1"/>
</dbReference>
<dbReference type="Gene3D" id="1.20.1050.10">
    <property type="match status" value="1"/>
</dbReference>
<dbReference type="InterPro" id="IPR010987">
    <property type="entry name" value="Glutathione-S-Trfase_C-like"/>
</dbReference>